<evidence type="ECO:0000256" key="2">
    <source>
        <dbReference type="ARBA" id="ARBA00022741"/>
    </source>
</evidence>
<dbReference type="InterPro" id="IPR058922">
    <property type="entry name" value="WHD_DRP"/>
</dbReference>
<dbReference type="AlphaFoldDB" id="A0A2G2WH40"/>
<gene>
    <name evidence="5" type="ORF">CQW23_13726</name>
</gene>
<keyword evidence="6" id="KW-1185">Reference proteome</keyword>
<dbReference type="Proteomes" id="UP000224567">
    <property type="component" value="Unassembled WGS sequence"/>
</dbReference>
<evidence type="ECO:0000313" key="5">
    <source>
        <dbReference type="EMBL" id="PHT44568.1"/>
    </source>
</evidence>
<organism evidence="5 6">
    <name type="scientific">Capsicum baccatum</name>
    <name type="common">Peruvian pepper</name>
    <dbReference type="NCBI Taxonomy" id="33114"/>
    <lineage>
        <taxon>Eukaryota</taxon>
        <taxon>Viridiplantae</taxon>
        <taxon>Streptophyta</taxon>
        <taxon>Embryophyta</taxon>
        <taxon>Tracheophyta</taxon>
        <taxon>Spermatophyta</taxon>
        <taxon>Magnoliopsida</taxon>
        <taxon>eudicotyledons</taxon>
        <taxon>Gunneridae</taxon>
        <taxon>Pentapetalae</taxon>
        <taxon>asterids</taxon>
        <taxon>lamiids</taxon>
        <taxon>Solanales</taxon>
        <taxon>Solanaceae</taxon>
        <taxon>Solanoideae</taxon>
        <taxon>Capsiceae</taxon>
        <taxon>Capsicum</taxon>
    </lineage>
</organism>
<reference evidence="6" key="2">
    <citation type="journal article" date="2017" name="J. Anim. Genet.">
        <title>Multiple reference genome sequences of hot pepper reveal the massive evolution of plant disease resistance genes by retroduplication.</title>
        <authorList>
            <person name="Kim S."/>
            <person name="Park J."/>
            <person name="Yeom S.-I."/>
            <person name="Kim Y.-M."/>
            <person name="Seo E."/>
            <person name="Kim K.-T."/>
            <person name="Kim M.-S."/>
            <person name="Lee J.M."/>
            <person name="Cheong K."/>
            <person name="Shin H.-S."/>
            <person name="Kim S.-B."/>
            <person name="Han K."/>
            <person name="Lee J."/>
            <person name="Park M."/>
            <person name="Lee H.-A."/>
            <person name="Lee H.-Y."/>
            <person name="Lee Y."/>
            <person name="Oh S."/>
            <person name="Lee J.H."/>
            <person name="Choi E."/>
            <person name="Choi E."/>
            <person name="Lee S.E."/>
            <person name="Jeon J."/>
            <person name="Kim H."/>
            <person name="Choi G."/>
            <person name="Song H."/>
            <person name="Lee J."/>
            <person name="Lee S.-C."/>
            <person name="Kwon J.-K."/>
            <person name="Lee H.-Y."/>
            <person name="Koo N."/>
            <person name="Hong Y."/>
            <person name="Kim R.W."/>
            <person name="Kang W.-H."/>
            <person name="Huh J.H."/>
            <person name="Kang B.-C."/>
            <person name="Yang T.-J."/>
            <person name="Lee Y.-H."/>
            <person name="Bennetzen J.L."/>
            <person name="Choi D."/>
        </authorList>
    </citation>
    <scope>NUCLEOTIDE SEQUENCE [LARGE SCALE GENOMIC DNA]</scope>
    <source>
        <strain evidence="6">cv. PBC81</strain>
    </source>
</reference>
<evidence type="ECO:0000256" key="1">
    <source>
        <dbReference type="ARBA" id="ARBA00008894"/>
    </source>
</evidence>
<evidence type="ECO:0000259" key="4">
    <source>
        <dbReference type="Pfam" id="PF23559"/>
    </source>
</evidence>
<evidence type="ECO:0000313" key="6">
    <source>
        <dbReference type="Proteomes" id="UP000224567"/>
    </source>
</evidence>
<comment type="caution">
    <text evidence="5">The sequence shown here is derived from an EMBL/GenBank/DDBJ whole genome shotgun (WGS) entry which is preliminary data.</text>
</comment>
<reference evidence="5 6" key="1">
    <citation type="journal article" date="2017" name="Genome Biol.">
        <title>New reference genome sequences of hot pepper reveal the massive evolution of plant disease-resistance genes by retroduplication.</title>
        <authorList>
            <person name="Kim S."/>
            <person name="Park J."/>
            <person name="Yeom S.I."/>
            <person name="Kim Y.M."/>
            <person name="Seo E."/>
            <person name="Kim K.T."/>
            <person name="Kim M.S."/>
            <person name="Lee J.M."/>
            <person name="Cheong K."/>
            <person name="Shin H.S."/>
            <person name="Kim S.B."/>
            <person name="Han K."/>
            <person name="Lee J."/>
            <person name="Park M."/>
            <person name="Lee H.A."/>
            <person name="Lee H.Y."/>
            <person name="Lee Y."/>
            <person name="Oh S."/>
            <person name="Lee J.H."/>
            <person name="Choi E."/>
            <person name="Choi E."/>
            <person name="Lee S.E."/>
            <person name="Jeon J."/>
            <person name="Kim H."/>
            <person name="Choi G."/>
            <person name="Song H."/>
            <person name="Lee J."/>
            <person name="Lee S.C."/>
            <person name="Kwon J.K."/>
            <person name="Lee H.Y."/>
            <person name="Koo N."/>
            <person name="Hong Y."/>
            <person name="Kim R.W."/>
            <person name="Kang W.H."/>
            <person name="Huh J.H."/>
            <person name="Kang B.C."/>
            <person name="Yang T.J."/>
            <person name="Lee Y.H."/>
            <person name="Bennetzen J.L."/>
            <person name="Choi D."/>
        </authorList>
    </citation>
    <scope>NUCLEOTIDE SEQUENCE [LARGE SCALE GENOMIC DNA]</scope>
    <source>
        <strain evidence="6">cv. PBC81</strain>
    </source>
</reference>
<name>A0A2G2WH40_CAPBA</name>
<dbReference type="InterPro" id="IPR036388">
    <property type="entry name" value="WH-like_DNA-bd_sf"/>
</dbReference>
<evidence type="ECO:0000256" key="3">
    <source>
        <dbReference type="ARBA" id="ARBA00022840"/>
    </source>
</evidence>
<dbReference type="SUPFAM" id="SSF52540">
    <property type="entry name" value="P-loop containing nucleoside triphosphate hydrolases"/>
    <property type="match status" value="1"/>
</dbReference>
<protein>
    <recommendedName>
        <fullName evidence="4">Disease resistance protein winged helix domain-containing protein</fullName>
    </recommendedName>
</protein>
<accession>A0A2G2WH40</accession>
<dbReference type="PANTHER" id="PTHR23155">
    <property type="entry name" value="DISEASE RESISTANCE PROTEIN RP"/>
    <property type="match status" value="1"/>
</dbReference>
<feature type="domain" description="Disease resistance protein winged helix" evidence="4">
    <location>
        <begin position="378"/>
        <end position="438"/>
    </location>
</feature>
<dbReference type="EMBL" id="MLFT02000006">
    <property type="protein sequence ID" value="PHT44568.1"/>
    <property type="molecule type" value="Genomic_DNA"/>
</dbReference>
<dbReference type="GO" id="GO:0098542">
    <property type="term" value="P:defense response to other organism"/>
    <property type="evidence" value="ECO:0007669"/>
    <property type="project" value="TreeGrafter"/>
</dbReference>
<dbReference type="InterPro" id="IPR027417">
    <property type="entry name" value="P-loop_NTPase"/>
</dbReference>
<proteinExistence type="inferred from homology"/>
<dbReference type="Pfam" id="PF23559">
    <property type="entry name" value="WHD_DRP"/>
    <property type="match status" value="1"/>
</dbReference>
<dbReference type="OrthoDB" id="1749650at2759"/>
<dbReference type="GO" id="GO:0005524">
    <property type="term" value="F:ATP binding"/>
    <property type="evidence" value="ECO:0007669"/>
    <property type="project" value="UniProtKB-KW"/>
</dbReference>
<dbReference type="InterPro" id="IPR044974">
    <property type="entry name" value="Disease_R_plants"/>
</dbReference>
<comment type="similarity">
    <text evidence="1">Belongs to the disease resistance NB-LRR family.</text>
</comment>
<dbReference type="PANTHER" id="PTHR23155:SF1228">
    <property type="entry name" value="NB-ARC DOMAIN CONTAINING PROTEIN, EXPRESSED"/>
    <property type="match status" value="1"/>
</dbReference>
<sequence length="500" mass="56895">MLEWVKVSHWLGNGLVVCLYGLGQSSPLELAFEVKLRPKSISLTIHHEKLFDLLARVGALIREVSTIVHDLEEKSRNEESIDETCCANLDLLEEKMELVKEDLGHDDIRLVKEALEFIRLFFVNVEQGLNKHLWARVLDVAYEVKEVINSIIVQDNGLLHLILSLPIMIKKIKLINEEVSNISEKIPKNRSLTVINSTKKTVESKSLTTGKIIVGFEEETNWLINKLTSGLKYLDVISITEYDEKKLLVKLFIQDTGSDLKFSEDIDIADMLRKQLFGKRRKLGVITERAFGEQSNPDELLDVGKEIVQNWKGILLVVDLIAEVIARREKTKSVWLEVRNNLNSFILNSEVDVIKVIELSYDHLPHHVKPCFLYLASYPKESKVVRDELKMYWRAEGLVERTEMKSEEDVMDNLISSSLVIVFNETGVHPTCQIHDLVVKTRTGALALTDIPNHKGPRAIVALPYKSDMPRAIWNLPLTQRGWPQPKCAAKVGVSESDTP</sequence>
<dbReference type="Gene3D" id="1.10.10.10">
    <property type="entry name" value="Winged helix-like DNA-binding domain superfamily/Winged helix DNA-binding domain"/>
    <property type="match status" value="1"/>
</dbReference>
<keyword evidence="3" id="KW-0067">ATP-binding</keyword>
<keyword evidence="2" id="KW-0547">Nucleotide-binding</keyword>